<feature type="active site" evidence="13">
    <location>
        <position position="117"/>
    </location>
</feature>
<feature type="active site" description="Acyl-ester intermediate" evidence="13">
    <location>
        <position position="57"/>
    </location>
</feature>
<proteinExistence type="inferred from homology"/>
<evidence type="ECO:0000256" key="4">
    <source>
        <dbReference type="ARBA" id="ARBA00012448"/>
    </source>
</evidence>
<dbReference type="SUPFAM" id="SSF56601">
    <property type="entry name" value="beta-lactamase/transpeptidase-like"/>
    <property type="match status" value="1"/>
</dbReference>
<accession>A0A1L8CTV9</accession>
<dbReference type="GO" id="GO:0071555">
    <property type="term" value="P:cell wall organization"/>
    <property type="evidence" value="ECO:0007669"/>
    <property type="project" value="UniProtKB-KW"/>
</dbReference>
<sequence length="377" mass="41776">MPKRLSILILILLCFGVTTQALSAPLEINAKAAILMEPYTGKVLYEKDIHKKLSIASVTKLMTLLLAIEAVEKGKVKLDEVVKASEEAASMGGSQLYMYAGEEFTFKELLMAVAVASANDACVAVAQTVAGSEQAFVEEMNQRAQELGMTNTHFVNSYGFDDPNHYSTCYDLAILLKEAIKHPLFLELSQIKEFTLRGGDTRRFNTNKLLWYYRGVDAGKTGWTENAGYCLASTAIKDGLRLIAVVLGCPVKKGHFTESIKMYNYGFAQFKAYPVLDENFTTKVKVVRGEKEQLLVGPGTPVLLVEEKGKKVTPRYELKLPEKINAPVKKGQVVGEAVVYDKQKIINRVPLKALESCPKARFDIAIGRFLKNLVTFE</sequence>
<feature type="domain" description="Peptidase S11 D-Ala-D-Ala carboxypeptidase A C-terminal" evidence="17">
    <location>
        <begin position="270"/>
        <end position="359"/>
    </location>
</feature>
<keyword evidence="5 18" id="KW-0121">Carboxypeptidase</keyword>
<keyword evidence="9" id="KW-0133">Cell shape</keyword>
<evidence type="ECO:0000256" key="2">
    <source>
        <dbReference type="ARBA" id="ARBA00004752"/>
    </source>
</evidence>
<keyword evidence="19" id="KW-1185">Reference proteome</keyword>
<keyword evidence="8" id="KW-0378">Hydrolase</keyword>
<comment type="similarity">
    <text evidence="3 15">Belongs to the peptidase S11 family.</text>
</comment>
<comment type="pathway">
    <text evidence="2">Cell wall biogenesis; peptidoglycan biosynthesis.</text>
</comment>
<reference evidence="19" key="1">
    <citation type="submission" date="2016-12" db="EMBL/GenBank/DDBJ databases">
        <title>Draft Genome Sequences od Carboxydothermus pertinax and islandicus, Hydrogenogenic Carboxydotrophic Bacteria.</title>
        <authorList>
            <person name="Fukuyama Y."/>
            <person name="Ohmae K."/>
            <person name="Yoneda Y."/>
            <person name="Yoshida T."/>
            <person name="Sako Y."/>
        </authorList>
    </citation>
    <scope>NUCLEOTIDE SEQUENCE [LARGE SCALE GENOMIC DNA]</scope>
    <source>
        <strain evidence="19">Ug1</strain>
    </source>
</reference>
<evidence type="ECO:0000256" key="10">
    <source>
        <dbReference type="ARBA" id="ARBA00022984"/>
    </source>
</evidence>
<evidence type="ECO:0000256" key="8">
    <source>
        <dbReference type="ARBA" id="ARBA00022801"/>
    </source>
</evidence>
<dbReference type="PRINTS" id="PR00725">
    <property type="entry name" value="DADACBPTASE1"/>
</dbReference>
<dbReference type="GO" id="GO:0006508">
    <property type="term" value="P:proteolysis"/>
    <property type="evidence" value="ECO:0007669"/>
    <property type="project" value="UniProtKB-KW"/>
</dbReference>
<dbReference type="OrthoDB" id="9791132at2"/>
<comment type="function">
    <text evidence="1">Removes C-terminal D-alanyl residues from sugar-peptide cell wall precursors.</text>
</comment>
<dbReference type="RefSeq" id="WP_075858821.1">
    <property type="nucleotide sequence ID" value="NZ_BDJK01000011.1"/>
</dbReference>
<dbReference type="SMART" id="SM00936">
    <property type="entry name" value="PBP5_C"/>
    <property type="match status" value="1"/>
</dbReference>
<dbReference type="STRING" id="870242.cpu_08470"/>
<evidence type="ECO:0000313" key="19">
    <source>
        <dbReference type="Proteomes" id="UP000187485"/>
    </source>
</evidence>
<dbReference type="InterPro" id="IPR001967">
    <property type="entry name" value="Peptidase_S11_N"/>
</dbReference>
<dbReference type="InterPro" id="IPR012338">
    <property type="entry name" value="Beta-lactam/transpept-like"/>
</dbReference>
<comment type="caution">
    <text evidence="18">The sequence shown here is derived from an EMBL/GenBank/DDBJ whole genome shotgun (WGS) entry which is preliminary data.</text>
</comment>
<dbReference type="Pfam" id="PF00768">
    <property type="entry name" value="Peptidase_S11"/>
    <property type="match status" value="1"/>
</dbReference>
<dbReference type="GO" id="GO:0008360">
    <property type="term" value="P:regulation of cell shape"/>
    <property type="evidence" value="ECO:0007669"/>
    <property type="project" value="UniProtKB-KW"/>
</dbReference>
<evidence type="ECO:0000256" key="15">
    <source>
        <dbReference type="RuleBase" id="RU004016"/>
    </source>
</evidence>
<dbReference type="AlphaFoldDB" id="A0A1L8CTV9"/>
<dbReference type="UniPathway" id="UPA00219"/>
<evidence type="ECO:0000256" key="1">
    <source>
        <dbReference type="ARBA" id="ARBA00003217"/>
    </source>
</evidence>
<feature type="binding site" evidence="14">
    <location>
        <position position="220"/>
    </location>
    <ligand>
        <name>substrate</name>
    </ligand>
</feature>
<dbReference type="Pfam" id="PF07943">
    <property type="entry name" value="PBP5_C"/>
    <property type="match status" value="1"/>
</dbReference>
<evidence type="ECO:0000256" key="6">
    <source>
        <dbReference type="ARBA" id="ARBA00022670"/>
    </source>
</evidence>
<comment type="catalytic activity">
    <reaction evidence="12">
        <text>Preferential cleavage: (Ac)2-L-Lys-D-Ala-|-D-Ala. Also transpeptidation of peptidyl-alanyl moieties that are N-acyl substituents of D-alanine.</text>
        <dbReference type="EC" id="3.4.16.4"/>
    </reaction>
</comment>
<dbReference type="Gene3D" id="3.40.710.10">
    <property type="entry name" value="DD-peptidase/beta-lactamase superfamily"/>
    <property type="match status" value="1"/>
</dbReference>
<evidence type="ECO:0000256" key="7">
    <source>
        <dbReference type="ARBA" id="ARBA00022729"/>
    </source>
</evidence>
<feature type="chain" id="PRO_5012273303" description="serine-type D-Ala-D-Ala carboxypeptidase" evidence="16">
    <location>
        <begin position="24"/>
        <end position="377"/>
    </location>
</feature>
<dbReference type="SUPFAM" id="SSF69189">
    <property type="entry name" value="Penicillin-binding protein associated domain"/>
    <property type="match status" value="1"/>
</dbReference>
<dbReference type="GO" id="GO:0009002">
    <property type="term" value="F:serine-type D-Ala-D-Ala carboxypeptidase activity"/>
    <property type="evidence" value="ECO:0007669"/>
    <property type="project" value="UniProtKB-EC"/>
</dbReference>
<feature type="signal peptide" evidence="16">
    <location>
        <begin position="1"/>
        <end position="23"/>
    </location>
</feature>
<dbReference type="GO" id="GO:0009252">
    <property type="term" value="P:peptidoglycan biosynthetic process"/>
    <property type="evidence" value="ECO:0007669"/>
    <property type="project" value="UniProtKB-UniPathway"/>
</dbReference>
<dbReference type="PANTHER" id="PTHR21581">
    <property type="entry name" value="D-ALANYL-D-ALANINE CARBOXYPEPTIDASE"/>
    <property type="match status" value="1"/>
</dbReference>
<evidence type="ECO:0000259" key="17">
    <source>
        <dbReference type="SMART" id="SM00936"/>
    </source>
</evidence>
<dbReference type="InterPro" id="IPR037167">
    <property type="entry name" value="Peptidase_S11_C_sf"/>
</dbReference>
<keyword evidence="11" id="KW-0961">Cell wall biogenesis/degradation</keyword>
<evidence type="ECO:0000256" key="13">
    <source>
        <dbReference type="PIRSR" id="PIRSR618044-1"/>
    </source>
</evidence>
<keyword evidence="10" id="KW-0573">Peptidoglycan synthesis</keyword>
<feature type="active site" description="Proton acceptor" evidence="13">
    <location>
        <position position="60"/>
    </location>
</feature>
<protein>
    <recommendedName>
        <fullName evidence="4">serine-type D-Ala-D-Ala carboxypeptidase</fullName>
        <ecNumber evidence="4">3.4.16.4</ecNumber>
    </recommendedName>
</protein>
<gene>
    <name evidence="18" type="ORF">cpu_08470</name>
</gene>
<dbReference type="EMBL" id="BDJK01000011">
    <property type="protein sequence ID" value="GAV22337.1"/>
    <property type="molecule type" value="Genomic_DNA"/>
</dbReference>
<evidence type="ECO:0000256" key="3">
    <source>
        <dbReference type="ARBA" id="ARBA00007164"/>
    </source>
</evidence>
<dbReference type="PANTHER" id="PTHR21581:SF6">
    <property type="entry name" value="TRAFFICKING PROTEIN PARTICLE COMPLEX SUBUNIT 12"/>
    <property type="match status" value="1"/>
</dbReference>
<evidence type="ECO:0000256" key="9">
    <source>
        <dbReference type="ARBA" id="ARBA00022960"/>
    </source>
</evidence>
<dbReference type="InterPro" id="IPR015956">
    <property type="entry name" value="Peniciliin-bd_prot_C_sf"/>
</dbReference>
<dbReference type="Proteomes" id="UP000187485">
    <property type="component" value="Unassembled WGS sequence"/>
</dbReference>
<name>A0A1L8CTV9_9THEO</name>
<keyword evidence="7 16" id="KW-0732">Signal</keyword>
<dbReference type="InterPro" id="IPR012907">
    <property type="entry name" value="Peptidase_S11_C"/>
</dbReference>
<evidence type="ECO:0000256" key="11">
    <source>
        <dbReference type="ARBA" id="ARBA00023316"/>
    </source>
</evidence>
<organism evidence="18 19">
    <name type="scientific">Carboxydothermus pertinax</name>
    <dbReference type="NCBI Taxonomy" id="870242"/>
    <lineage>
        <taxon>Bacteria</taxon>
        <taxon>Bacillati</taxon>
        <taxon>Bacillota</taxon>
        <taxon>Clostridia</taxon>
        <taxon>Thermoanaerobacterales</taxon>
        <taxon>Thermoanaerobacteraceae</taxon>
        <taxon>Carboxydothermus</taxon>
    </lineage>
</organism>
<evidence type="ECO:0000256" key="12">
    <source>
        <dbReference type="ARBA" id="ARBA00034000"/>
    </source>
</evidence>
<evidence type="ECO:0000313" key="18">
    <source>
        <dbReference type="EMBL" id="GAV22337.1"/>
    </source>
</evidence>
<dbReference type="InterPro" id="IPR018044">
    <property type="entry name" value="Peptidase_S11"/>
</dbReference>
<keyword evidence="6" id="KW-0645">Protease</keyword>
<evidence type="ECO:0000256" key="16">
    <source>
        <dbReference type="SAM" id="SignalP"/>
    </source>
</evidence>
<evidence type="ECO:0000256" key="5">
    <source>
        <dbReference type="ARBA" id="ARBA00022645"/>
    </source>
</evidence>
<dbReference type="EC" id="3.4.16.4" evidence="4"/>
<dbReference type="Gene3D" id="2.60.410.10">
    <property type="entry name" value="D-Ala-D-Ala carboxypeptidase, C-terminal domain"/>
    <property type="match status" value="1"/>
</dbReference>
<evidence type="ECO:0000256" key="14">
    <source>
        <dbReference type="PIRSR" id="PIRSR618044-2"/>
    </source>
</evidence>